<dbReference type="PANTHER" id="PTHR46093">
    <property type="entry name" value="ACYL-COA-BINDING DOMAIN-CONTAINING PROTEIN 5"/>
    <property type="match status" value="1"/>
</dbReference>
<accession>A0A3N4JJT4</accession>
<evidence type="ECO:0000313" key="3">
    <source>
        <dbReference type="EMBL" id="RPA97248.1"/>
    </source>
</evidence>
<name>A0A3N4JJT4_9PEZI</name>
<evidence type="ECO:0000313" key="4">
    <source>
        <dbReference type="Proteomes" id="UP000276215"/>
    </source>
</evidence>
<keyword evidence="1" id="KW-0880">Kelch repeat</keyword>
<organism evidence="3 4">
    <name type="scientific">Choiromyces venosus 120613-1</name>
    <dbReference type="NCBI Taxonomy" id="1336337"/>
    <lineage>
        <taxon>Eukaryota</taxon>
        <taxon>Fungi</taxon>
        <taxon>Dikarya</taxon>
        <taxon>Ascomycota</taxon>
        <taxon>Pezizomycotina</taxon>
        <taxon>Pezizomycetes</taxon>
        <taxon>Pezizales</taxon>
        <taxon>Tuberaceae</taxon>
        <taxon>Choiromyces</taxon>
    </lineage>
</organism>
<dbReference type="PANTHER" id="PTHR46093:SF18">
    <property type="entry name" value="FIBRONECTIN TYPE-III DOMAIN-CONTAINING PROTEIN"/>
    <property type="match status" value="1"/>
</dbReference>
<dbReference type="InterPro" id="IPR015915">
    <property type="entry name" value="Kelch-typ_b-propeller"/>
</dbReference>
<feature type="non-terminal residue" evidence="3">
    <location>
        <position position="427"/>
    </location>
</feature>
<evidence type="ECO:0000256" key="1">
    <source>
        <dbReference type="ARBA" id="ARBA00022441"/>
    </source>
</evidence>
<evidence type="ECO:0008006" key="5">
    <source>
        <dbReference type="Google" id="ProtNLM"/>
    </source>
</evidence>
<reference evidence="3 4" key="1">
    <citation type="journal article" date="2018" name="Nat. Ecol. Evol.">
        <title>Pezizomycetes genomes reveal the molecular basis of ectomycorrhizal truffle lifestyle.</title>
        <authorList>
            <person name="Murat C."/>
            <person name="Payen T."/>
            <person name="Noel B."/>
            <person name="Kuo A."/>
            <person name="Morin E."/>
            <person name="Chen J."/>
            <person name="Kohler A."/>
            <person name="Krizsan K."/>
            <person name="Balestrini R."/>
            <person name="Da Silva C."/>
            <person name="Montanini B."/>
            <person name="Hainaut M."/>
            <person name="Levati E."/>
            <person name="Barry K.W."/>
            <person name="Belfiori B."/>
            <person name="Cichocki N."/>
            <person name="Clum A."/>
            <person name="Dockter R.B."/>
            <person name="Fauchery L."/>
            <person name="Guy J."/>
            <person name="Iotti M."/>
            <person name="Le Tacon F."/>
            <person name="Lindquist E.A."/>
            <person name="Lipzen A."/>
            <person name="Malagnac F."/>
            <person name="Mello A."/>
            <person name="Molinier V."/>
            <person name="Miyauchi S."/>
            <person name="Poulain J."/>
            <person name="Riccioni C."/>
            <person name="Rubini A."/>
            <person name="Sitrit Y."/>
            <person name="Splivallo R."/>
            <person name="Traeger S."/>
            <person name="Wang M."/>
            <person name="Zifcakova L."/>
            <person name="Wipf D."/>
            <person name="Zambonelli A."/>
            <person name="Paolocci F."/>
            <person name="Nowrousian M."/>
            <person name="Ottonello S."/>
            <person name="Baldrian P."/>
            <person name="Spatafora J.W."/>
            <person name="Henrissat B."/>
            <person name="Nagy L.G."/>
            <person name="Aury J.M."/>
            <person name="Wincker P."/>
            <person name="Grigoriev I.V."/>
            <person name="Bonfante P."/>
            <person name="Martin F.M."/>
        </authorList>
    </citation>
    <scope>NUCLEOTIDE SEQUENCE [LARGE SCALE GENOMIC DNA]</scope>
    <source>
        <strain evidence="3 4">120613-1</strain>
    </source>
</reference>
<dbReference type="STRING" id="1336337.A0A3N4JJT4"/>
<sequence>LGALFGLGVDGQNIDPVKNLCSRWDHQSAILNGKLYIDGGVQVFWDNKTRDKDFQKAGDNPVGFNKNLISLTLNEEWNWRNTMPFEILDADQRVPSNKNAPPALSRGTLWPYQNSLYLYGGSTSRLNDSFIDYQSPKPEDTVLWRFDTLSSEWSPQPLKSSDGKKVPRLSNGANAVAEDKGLAFYYGGQTDNGTSPDTQGSSAINFSNQFYVFDLKNGSVRVLPMDLGGAGRADAQMIYIPEIGRKGILVLLGGSTKSAASCLASLPGILSSPMNEITVFDIESLDTGGKGWYNQTATGEIPPGRLDFCIVSVPAPDKTSWNIYMYGGWDGFNKYDDVYILSLPSFEWISVFPGSDEREAHTCHVVGNRMMMTIGGHKAKSGVPGPCDWEPNGVALFDMVNMTWLDIFNPGYEKYNISSTISSKIGG</sequence>
<keyword evidence="2" id="KW-0677">Repeat</keyword>
<dbReference type="Gene3D" id="2.120.10.80">
    <property type="entry name" value="Kelch-type beta propeller"/>
    <property type="match status" value="2"/>
</dbReference>
<feature type="non-terminal residue" evidence="3">
    <location>
        <position position="1"/>
    </location>
</feature>
<proteinExistence type="predicted"/>
<gene>
    <name evidence="3" type="ORF">L873DRAFT_1584290</name>
</gene>
<dbReference type="EMBL" id="ML120406">
    <property type="protein sequence ID" value="RPA97248.1"/>
    <property type="molecule type" value="Genomic_DNA"/>
</dbReference>
<protein>
    <recommendedName>
        <fullName evidence="5">Galactose oxidase</fullName>
    </recommendedName>
</protein>
<dbReference type="Proteomes" id="UP000276215">
    <property type="component" value="Unassembled WGS sequence"/>
</dbReference>
<keyword evidence="4" id="KW-1185">Reference proteome</keyword>
<dbReference type="AlphaFoldDB" id="A0A3N4JJT4"/>
<dbReference type="SUPFAM" id="SSF117281">
    <property type="entry name" value="Kelch motif"/>
    <property type="match status" value="1"/>
</dbReference>
<dbReference type="OrthoDB" id="10251809at2759"/>
<evidence type="ECO:0000256" key="2">
    <source>
        <dbReference type="ARBA" id="ARBA00022737"/>
    </source>
</evidence>